<dbReference type="Gramene" id="MELO3C032451.2.1">
    <property type="protein sequence ID" value="MELO3C032451.2.1"/>
    <property type="gene ID" value="MELO3C032451.2"/>
</dbReference>
<dbReference type="EnsemblPlants" id="MELO3C032451.2.1">
    <property type="protein sequence ID" value="MELO3C032451.2.1"/>
    <property type="gene ID" value="MELO3C032451.2"/>
</dbReference>
<organism evidence="1">
    <name type="scientific">Cucumis melo</name>
    <name type="common">Muskmelon</name>
    <dbReference type="NCBI Taxonomy" id="3656"/>
    <lineage>
        <taxon>Eukaryota</taxon>
        <taxon>Viridiplantae</taxon>
        <taxon>Streptophyta</taxon>
        <taxon>Embryophyta</taxon>
        <taxon>Tracheophyta</taxon>
        <taxon>Spermatophyta</taxon>
        <taxon>Magnoliopsida</taxon>
        <taxon>eudicotyledons</taxon>
        <taxon>Gunneridae</taxon>
        <taxon>Pentapetalae</taxon>
        <taxon>rosids</taxon>
        <taxon>fabids</taxon>
        <taxon>Cucurbitales</taxon>
        <taxon>Cucurbitaceae</taxon>
        <taxon>Benincaseae</taxon>
        <taxon>Cucumis</taxon>
    </lineage>
</organism>
<accession>A0A9I9EE19</accession>
<dbReference type="AlphaFoldDB" id="A0A9I9EE19"/>
<evidence type="ECO:0000313" key="1">
    <source>
        <dbReference type="EnsemblPlants" id="MELO3C032451.2.1"/>
    </source>
</evidence>
<sequence length="52" mass="6396">MHWFQDSLINWLNLTQKCVFNHFKFCFMAFGASIEGWKYYRLIISVDRTFLK</sequence>
<name>A0A9I9EE19_CUCME</name>
<reference evidence="1" key="1">
    <citation type="submission" date="2023-03" db="UniProtKB">
        <authorList>
            <consortium name="EnsemblPlants"/>
        </authorList>
    </citation>
    <scope>IDENTIFICATION</scope>
</reference>
<protein>
    <submittedName>
        <fullName evidence="1">Uncharacterized protein</fullName>
    </submittedName>
</protein>
<proteinExistence type="predicted"/>